<protein>
    <submittedName>
        <fullName evidence="1">Uncharacterized protein</fullName>
    </submittedName>
</protein>
<name>X1NTK7_9ZZZZ</name>
<feature type="non-terminal residue" evidence="1">
    <location>
        <position position="1"/>
    </location>
</feature>
<organism evidence="1">
    <name type="scientific">marine sediment metagenome</name>
    <dbReference type="NCBI Taxonomy" id="412755"/>
    <lineage>
        <taxon>unclassified sequences</taxon>
        <taxon>metagenomes</taxon>
        <taxon>ecological metagenomes</taxon>
    </lineage>
</organism>
<accession>X1NTK7</accession>
<dbReference type="EMBL" id="BARV01017319">
    <property type="protein sequence ID" value="GAI21969.1"/>
    <property type="molecule type" value="Genomic_DNA"/>
</dbReference>
<comment type="caution">
    <text evidence="1">The sequence shown here is derived from an EMBL/GenBank/DDBJ whole genome shotgun (WGS) entry which is preliminary data.</text>
</comment>
<proteinExistence type="predicted"/>
<evidence type="ECO:0000313" key="1">
    <source>
        <dbReference type="EMBL" id="GAI21969.1"/>
    </source>
</evidence>
<sequence>NTVRCCLCIHESASLALVIPWMDSLSPQAYKLLVETAEAIVAHNSHTNPEYRKETPQ</sequence>
<dbReference type="AlphaFoldDB" id="X1NTK7"/>
<reference evidence="1" key="1">
    <citation type="journal article" date="2014" name="Front. Microbiol.">
        <title>High frequency of phylogenetically diverse reductive dehalogenase-homologous genes in deep subseafloor sedimentary metagenomes.</title>
        <authorList>
            <person name="Kawai M."/>
            <person name="Futagami T."/>
            <person name="Toyoda A."/>
            <person name="Takaki Y."/>
            <person name="Nishi S."/>
            <person name="Hori S."/>
            <person name="Arai W."/>
            <person name="Tsubouchi T."/>
            <person name="Morono Y."/>
            <person name="Uchiyama I."/>
            <person name="Ito T."/>
            <person name="Fujiyama A."/>
            <person name="Inagaki F."/>
            <person name="Takami H."/>
        </authorList>
    </citation>
    <scope>NUCLEOTIDE SEQUENCE</scope>
    <source>
        <strain evidence="1">Expedition CK06-06</strain>
    </source>
</reference>
<gene>
    <name evidence="1" type="ORF">S06H3_29546</name>
</gene>